<keyword evidence="4" id="KW-1003">Cell membrane</keyword>
<comment type="caution">
    <text evidence="11">The sequence shown here is derived from an EMBL/GenBank/DDBJ whole genome shotgun (WGS) entry which is preliminary data.</text>
</comment>
<keyword evidence="12" id="KW-1185">Reference proteome</keyword>
<feature type="transmembrane region" description="Helical" evidence="9">
    <location>
        <begin position="902"/>
        <end position="922"/>
    </location>
</feature>
<evidence type="ECO:0000256" key="5">
    <source>
        <dbReference type="ARBA" id="ARBA00022519"/>
    </source>
</evidence>
<feature type="transmembrane region" description="Helical" evidence="9">
    <location>
        <begin position="396"/>
        <end position="420"/>
    </location>
</feature>
<dbReference type="Pfam" id="PF00873">
    <property type="entry name" value="ACR_tran"/>
    <property type="match status" value="1"/>
</dbReference>
<dbReference type="EMBL" id="BAABFN010000021">
    <property type="protein sequence ID" value="GAA4318214.1"/>
    <property type="molecule type" value="Genomic_DNA"/>
</dbReference>
<keyword evidence="3" id="KW-0813">Transport</keyword>
<evidence type="ECO:0000256" key="2">
    <source>
        <dbReference type="ARBA" id="ARBA00010942"/>
    </source>
</evidence>
<dbReference type="Gene3D" id="1.20.1640.10">
    <property type="entry name" value="Multidrug efflux transporter AcrB transmembrane domain"/>
    <property type="match status" value="2"/>
</dbReference>
<sequence length="1072" mass="117782">MLISKTFIERRNTTIVIAVIVTIVGLICMFTLPIAQLPDIAPPTVSVRANYTGANSQTVEETVTTPIENQINGTPGAMYIQSGSANDGSMNIQVTFDIGTDPDIATLDVQNRVNQAMPIVPSDVSRLGVTTQKRSNDMLMVIALNSPQDTHDKAFLDNYLNIYLKPEILRIPGVGDVNAFSQDYSMRVWLNPDKMAAMGIAADDVIGAIQAQNRQVPAGIVGAQPSSKTQPFEYNVKVKGRLETPEEFGNIVVAVNPKDRSIVRLRDIARITMGTFSYAIDIKADGHSATGMAIYLLPGANALEVADAVNKKMEELSKTFPPDVNWLVPFETTSFVKISIEEVVYTFVLTLLLVVLVIFIFLQNWRATLIPILVIPVSLIGTFIFFRLLGFSINTLTLFGFVLAIGIVVDDAIVVVEAIQHHIDVDKMRPREATFKAMSEVQAPVIAIGLILAAVFVPVAFVPGVSGRLYQQFALTIAFSVLLSAFLALTLTPALCSMMLKPSNLSEESRGLNKFFYKFNRWFGRNTDRYGKGVKYAVHKSGFVLVLLLIIFAVTGFFFKKVPTTFVPQEDMGSMIVSVELPDAASSQRTLEVTRQINKILLADSSVKHFMQVAGINIVANALKSNSGTYFISLTPWDERYKHGDDMNTVIGRLQMKMAAIQGANIICLPAPTLRGLGTSGGFSFIMEQRSDNDLQQFNQVLQQFLMKANQRPEIARAYAFFSANTPEYNVDIDRDKCLQMGVPLPNVFNAMQTFLGGYYVNDFTRFSRSFRVMLQADTAYRMSINNMANYYVRNNSGQMVPLSALVTPHKGGGAPVINHFNLYRSIEIDGDHAPGYSSGDAIRALEEVAAEVLPANFGYEWSNVSLQEIQAGNKTVLIFIISILFVFLLLTALYESWSVPFSVLLAVPIALFGSIIALAISKQANSVYSQIGLITLIGLSAKNAILIVEFCKERVDKGMPLMQATLEAVKLRFRPILMTSFAFILGVLPLTLAKGAGAAARVNIGFTVLGGMLAATVLAVFTVPVLYVLITRLAYGKRKLRKLELEGQRHAAERARLEAARGRHRPPSETA</sequence>
<evidence type="ECO:0000313" key="12">
    <source>
        <dbReference type="Proteomes" id="UP001501207"/>
    </source>
</evidence>
<keyword evidence="5" id="KW-0997">Cell inner membrane</keyword>
<dbReference type="NCBIfam" id="TIGR00915">
    <property type="entry name" value="2A0602"/>
    <property type="match status" value="1"/>
</dbReference>
<keyword evidence="8 9" id="KW-0472">Membrane</keyword>
<dbReference type="SUPFAM" id="SSF82866">
    <property type="entry name" value="Multidrug efflux transporter AcrB transmembrane domain"/>
    <property type="match status" value="2"/>
</dbReference>
<keyword evidence="6 9" id="KW-0812">Transmembrane</keyword>
<dbReference type="SUPFAM" id="SSF82714">
    <property type="entry name" value="Multidrug efflux transporter AcrB TolC docking domain, DN and DC subdomains"/>
    <property type="match status" value="2"/>
</dbReference>
<evidence type="ECO:0000259" key="10">
    <source>
        <dbReference type="PROSITE" id="PS50156"/>
    </source>
</evidence>
<feature type="transmembrane region" description="Helical" evidence="9">
    <location>
        <begin position="369"/>
        <end position="390"/>
    </location>
</feature>
<dbReference type="RefSeq" id="WP_344980974.1">
    <property type="nucleotide sequence ID" value="NZ_BAABFN010000021.1"/>
</dbReference>
<feature type="transmembrane region" description="Helical" evidence="9">
    <location>
        <begin position="441"/>
        <end position="461"/>
    </location>
</feature>
<feature type="domain" description="SSD" evidence="10">
    <location>
        <begin position="372"/>
        <end position="498"/>
    </location>
</feature>
<feature type="transmembrane region" description="Helical" evidence="9">
    <location>
        <begin position="1005"/>
        <end position="1031"/>
    </location>
</feature>
<dbReference type="Gene3D" id="3.30.70.1320">
    <property type="entry name" value="Multidrug efflux transporter AcrB pore domain like"/>
    <property type="match status" value="1"/>
</dbReference>
<evidence type="ECO:0000256" key="3">
    <source>
        <dbReference type="ARBA" id="ARBA00022448"/>
    </source>
</evidence>
<evidence type="ECO:0000256" key="8">
    <source>
        <dbReference type="ARBA" id="ARBA00023136"/>
    </source>
</evidence>
<dbReference type="PANTHER" id="PTHR32063">
    <property type="match status" value="1"/>
</dbReference>
<feature type="transmembrane region" description="Helical" evidence="9">
    <location>
        <begin position="542"/>
        <end position="559"/>
    </location>
</feature>
<comment type="similarity">
    <text evidence="2">Belongs to the resistance-nodulation-cell division (RND) (TC 2.A.6) family.</text>
</comment>
<feature type="transmembrane region" description="Helical" evidence="9">
    <location>
        <begin position="877"/>
        <end position="895"/>
    </location>
</feature>
<reference evidence="12" key="1">
    <citation type="journal article" date="2019" name="Int. J. Syst. Evol. Microbiol.">
        <title>The Global Catalogue of Microorganisms (GCM) 10K type strain sequencing project: providing services to taxonomists for standard genome sequencing and annotation.</title>
        <authorList>
            <consortium name="The Broad Institute Genomics Platform"/>
            <consortium name="The Broad Institute Genome Sequencing Center for Infectious Disease"/>
            <person name="Wu L."/>
            <person name="Ma J."/>
        </authorList>
    </citation>
    <scope>NUCLEOTIDE SEQUENCE [LARGE SCALE GENOMIC DNA]</scope>
    <source>
        <strain evidence="12">JCM 17664</strain>
    </source>
</reference>
<protein>
    <submittedName>
        <fullName evidence="11">Multidrug efflux RND transporter permease subunit</fullName>
    </submittedName>
</protein>
<evidence type="ECO:0000256" key="4">
    <source>
        <dbReference type="ARBA" id="ARBA00022475"/>
    </source>
</evidence>
<dbReference type="InterPro" id="IPR027463">
    <property type="entry name" value="AcrB_DN_DC_subdom"/>
</dbReference>
<evidence type="ECO:0000256" key="1">
    <source>
        <dbReference type="ARBA" id="ARBA00004429"/>
    </source>
</evidence>
<dbReference type="PANTHER" id="PTHR32063:SF11">
    <property type="entry name" value="CATION OR DRUG EFFLUX SYSTEM PROTEIN"/>
    <property type="match status" value="1"/>
</dbReference>
<dbReference type="NCBIfam" id="NF000282">
    <property type="entry name" value="RND_permease_1"/>
    <property type="match status" value="1"/>
</dbReference>
<dbReference type="SUPFAM" id="SSF82693">
    <property type="entry name" value="Multidrug efflux transporter AcrB pore domain, PN1, PN2, PC1 and PC2 subdomains"/>
    <property type="match status" value="4"/>
</dbReference>
<feature type="transmembrane region" description="Helical" evidence="9">
    <location>
        <begin position="12"/>
        <end position="35"/>
    </location>
</feature>
<dbReference type="InterPro" id="IPR000731">
    <property type="entry name" value="SSD"/>
</dbReference>
<dbReference type="Proteomes" id="UP001501207">
    <property type="component" value="Unassembled WGS sequence"/>
</dbReference>
<dbReference type="PROSITE" id="PS50156">
    <property type="entry name" value="SSD"/>
    <property type="match status" value="1"/>
</dbReference>
<proteinExistence type="inferred from homology"/>
<dbReference type="Gene3D" id="3.30.70.1430">
    <property type="entry name" value="Multidrug efflux transporter AcrB pore domain"/>
    <property type="match status" value="2"/>
</dbReference>
<dbReference type="PRINTS" id="PR00702">
    <property type="entry name" value="ACRIFLAVINRP"/>
</dbReference>
<evidence type="ECO:0000313" key="11">
    <source>
        <dbReference type="EMBL" id="GAA4318214.1"/>
    </source>
</evidence>
<keyword evidence="7 9" id="KW-1133">Transmembrane helix</keyword>
<dbReference type="Gene3D" id="3.30.2090.10">
    <property type="entry name" value="Multidrug efflux transporter AcrB TolC docking domain, DN and DC subdomains"/>
    <property type="match status" value="2"/>
</dbReference>
<dbReference type="Gene3D" id="3.30.70.1440">
    <property type="entry name" value="Multidrug efflux transporter AcrB pore domain"/>
    <property type="match status" value="1"/>
</dbReference>
<organism evidence="11 12">
    <name type="scientific">Compostibacter hankyongensis</name>
    <dbReference type="NCBI Taxonomy" id="1007089"/>
    <lineage>
        <taxon>Bacteria</taxon>
        <taxon>Pseudomonadati</taxon>
        <taxon>Bacteroidota</taxon>
        <taxon>Chitinophagia</taxon>
        <taxon>Chitinophagales</taxon>
        <taxon>Chitinophagaceae</taxon>
        <taxon>Compostibacter</taxon>
    </lineage>
</organism>
<evidence type="ECO:0000256" key="7">
    <source>
        <dbReference type="ARBA" id="ARBA00022989"/>
    </source>
</evidence>
<feature type="transmembrane region" description="Helical" evidence="9">
    <location>
        <begin position="473"/>
        <end position="500"/>
    </location>
</feature>
<feature type="transmembrane region" description="Helical" evidence="9">
    <location>
        <begin position="972"/>
        <end position="993"/>
    </location>
</feature>
<feature type="transmembrane region" description="Helical" evidence="9">
    <location>
        <begin position="928"/>
        <end position="951"/>
    </location>
</feature>
<comment type="subcellular location">
    <subcellularLocation>
        <location evidence="1">Cell inner membrane</location>
        <topology evidence="1">Multi-pass membrane protein</topology>
    </subcellularLocation>
</comment>
<feature type="transmembrane region" description="Helical" evidence="9">
    <location>
        <begin position="343"/>
        <end position="362"/>
    </location>
</feature>
<name>A0ABP8G6C2_9BACT</name>
<dbReference type="InterPro" id="IPR001036">
    <property type="entry name" value="Acrflvin-R"/>
</dbReference>
<gene>
    <name evidence="11" type="ORF">GCM10023143_30790</name>
</gene>
<evidence type="ECO:0000256" key="9">
    <source>
        <dbReference type="SAM" id="Phobius"/>
    </source>
</evidence>
<accession>A0ABP8G6C2</accession>
<dbReference type="InterPro" id="IPR004764">
    <property type="entry name" value="MdtF-like"/>
</dbReference>
<evidence type="ECO:0000256" key="6">
    <source>
        <dbReference type="ARBA" id="ARBA00022692"/>
    </source>
</evidence>